<dbReference type="InterPro" id="IPR013751">
    <property type="entry name" value="ACP_syn_III_N"/>
</dbReference>
<dbReference type="FunFam" id="3.40.47.10:FF:000119">
    <property type="entry name" value="Anthraniloyl-CoA anthraniloyltransferase"/>
    <property type="match status" value="1"/>
</dbReference>
<gene>
    <name evidence="5" type="ORF">FM069_02220</name>
</gene>
<organism evidence="5 6">
    <name type="scientific">Pseudomonas mangiferae</name>
    <dbReference type="NCBI Taxonomy" id="2593654"/>
    <lineage>
        <taxon>Bacteria</taxon>
        <taxon>Pseudomonadati</taxon>
        <taxon>Pseudomonadota</taxon>
        <taxon>Gammaproteobacteria</taxon>
        <taxon>Pseudomonadales</taxon>
        <taxon>Pseudomonadaceae</taxon>
        <taxon>Pseudomonas</taxon>
    </lineage>
</organism>
<sequence length="337" mass="36111">MGNPIIAGLGFSLPKRQVSNHDLLDRINTSDEFIVERTGVRTRYHVEPDQAVSALMVPAARQAIEAAGLAPDDIDLLLVNTLSPDHHDPSQACLIQPMLGLRHIPVLDIRAQCSGLLYGLQMARGQILAGLARHVLVVCGEVLSKRMDCSDRGRNLSILLGDGAGAAVVSAGEGDDDGLLDLRLGADGDYFDLLMTAAPGTASPTFLDEAVLREGGGEFLMRGRPMFEHASQTLVRIAGELLAAHDLTLDDVDHVICHQPNLRILDEVQARLAIPAHKFAVTVDRLGNMASASTPVTLAMYWPDIRPGERILILTYGSGATWGAALYRKPPQAGGLC</sequence>
<protein>
    <submittedName>
        <fullName evidence="5">Beta-ketoacyl-ACP synthase 3</fullName>
        <ecNumber evidence="5">2.3.1.180</ecNumber>
    </submittedName>
</protein>
<dbReference type="InterPro" id="IPR016039">
    <property type="entry name" value="Thiolase-like"/>
</dbReference>
<dbReference type="GO" id="GO:0004315">
    <property type="term" value="F:3-oxoacyl-[acyl-carrier-protein] synthase activity"/>
    <property type="evidence" value="ECO:0007669"/>
    <property type="project" value="InterPro"/>
</dbReference>
<dbReference type="GO" id="GO:0006633">
    <property type="term" value="P:fatty acid biosynthetic process"/>
    <property type="evidence" value="ECO:0007669"/>
    <property type="project" value="InterPro"/>
</dbReference>
<proteinExistence type="predicted"/>
<dbReference type="AlphaFoldDB" id="A0A553H505"/>
<dbReference type="Pfam" id="PF08545">
    <property type="entry name" value="ACP_syn_III"/>
    <property type="match status" value="1"/>
</dbReference>
<dbReference type="EMBL" id="VJOY01000001">
    <property type="protein sequence ID" value="TRX76855.1"/>
    <property type="molecule type" value="Genomic_DNA"/>
</dbReference>
<name>A0A553H505_9PSED</name>
<dbReference type="Pfam" id="PF08541">
    <property type="entry name" value="ACP_syn_III_C"/>
    <property type="match status" value="1"/>
</dbReference>
<feature type="domain" description="Beta-ketoacyl-[acyl-carrier-protein] synthase III N-terminal" evidence="4">
    <location>
        <begin position="107"/>
        <end position="188"/>
    </location>
</feature>
<dbReference type="GO" id="GO:0044550">
    <property type="term" value="P:secondary metabolite biosynthetic process"/>
    <property type="evidence" value="ECO:0007669"/>
    <property type="project" value="TreeGrafter"/>
</dbReference>
<dbReference type="PANTHER" id="PTHR34069:SF2">
    <property type="entry name" value="BETA-KETOACYL-[ACYL-CARRIER-PROTEIN] SYNTHASE III"/>
    <property type="match status" value="1"/>
</dbReference>
<accession>A0A553H505</accession>
<dbReference type="SUPFAM" id="SSF53901">
    <property type="entry name" value="Thiolase-like"/>
    <property type="match status" value="1"/>
</dbReference>
<evidence type="ECO:0000313" key="6">
    <source>
        <dbReference type="Proteomes" id="UP000315235"/>
    </source>
</evidence>
<keyword evidence="1 5" id="KW-0808">Transferase</keyword>
<feature type="domain" description="Beta-ketoacyl-[acyl-carrier-protein] synthase III C-terminal" evidence="3">
    <location>
        <begin position="242"/>
        <end position="328"/>
    </location>
</feature>
<dbReference type="EC" id="2.3.1.180" evidence="5"/>
<dbReference type="NCBIfam" id="NF006829">
    <property type="entry name" value="PRK09352.1"/>
    <property type="match status" value="1"/>
</dbReference>
<evidence type="ECO:0000313" key="5">
    <source>
        <dbReference type="EMBL" id="TRX76855.1"/>
    </source>
</evidence>
<dbReference type="InterPro" id="IPR013747">
    <property type="entry name" value="ACP_syn_III_C"/>
</dbReference>
<comment type="caution">
    <text evidence="5">The sequence shown here is derived from an EMBL/GenBank/DDBJ whole genome shotgun (WGS) entry which is preliminary data.</text>
</comment>
<evidence type="ECO:0000259" key="4">
    <source>
        <dbReference type="Pfam" id="PF08545"/>
    </source>
</evidence>
<evidence type="ECO:0000256" key="2">
    <source>
        <dbReference type="ARBA" id="ARBA00023315"/>
    </source>
</evidence>
<dbReference type="CDD" id="cd00830">
    <property type="entry name" value="KAS_III"/>
    <property type="match status" value="1"/>
</dbReference>
<evidence type="ECO:0000259" key="3">
    <source>
        <dbReference type="Pfam" id="PF08541"/>
    </source>
</evidence>
<dbReference type="RefSeq" id="WP_143486628.1">
    <property type="nucleotide sequence ID" value="NZ_VJOY01000001.1"/>
</dbReference>
<reference evidence="5 6" key="1">
    <citation type="submission" date="2019-07" db="EMBL/GenBank/DDBJ databases">
        <title>Pseudomonas mangiferae sp. nov., isolated from bark of mango tree in Thailand.</title>
        <authorList>
            <person name="Srisuk N."/>
            <person name="Anurat P."/>
        </authorList>
    </citation>
    <scope>NUCLEOTIDE SEQUENCE [LARGE SCALE GENOMIC DNA]</scope>
    <source>
        <strain evidence="5 6">DMKU_BBB3-04</strain>
    </source>
</reference>
<evidence type="ECO:0000256" key="1">
    <source>
        <dbReference type="ARBA" id="ARBA00022679"/>
    </source>
</evidence>
<dbReference type="OrthoDB" id="8771453at2"/>
<dbReference type="PANTHER" id="PTHR34069">
    <property type="entry name" value="3-OXOACYL-[ACYL-CARRIER-PROTEIN] SYNTHASE 3"/>
    <property type="match status" value="1"/>
</dbReference>
<keyword evidence="6" id="KW-1185">Reference proteome</keyword>
<dbReference type="Gene3D" id="3.40.47.10">
    <property type="match status" value="2"/>
</dbReference>
<keyword evidence="2 5" id="KW-0012">Acyltransferase</keyword>
<dbReference type="GO" id="GO:0033818">
    <property type="term" value="F:beta-ketoacyl-acyl-carrier-protein synthase III activity"/>
    <property type="evidence" value="ECO:0007669"/>
    <property type="project" value="UniProtKB-EC"/>
</dbReference>
<dbReference type="Proteomes" id="UP000315235">
    <property type="component" value="Unassembled WGS sequence"/>
</dbReference>